<dbReference type="AlphaFoldDB" id="A0A8D8R176"/>
<organism evidence="1">
    <name type="scientific">Cacopsylla melanoneura</name>
    <dbReference type="NCBI Taxonomy" id="428564"/>
    <lineage>
        <taxon>Eukaryota</taxon>
        <taxon>Metazoa</taxon>
        <taxon>Ecdysozoa</taxon>
        <taxon>Arthropoda</taxon>
        <taxon>Hexapoda</taxon>
        <taxon>Insecta</taxon>
        <taxon>Pterygota</taxon>
        <taxon>Neoptera</taxon>
        <taxon>Paraneoptera</taxon>
        <taxon>Hemiptera</taxon>
        <taxon>Sternorrhyncha</taxon>
        <taxon>Psylloidea</taxon>
        <taxon>Psyllidae</taxon>
        <taxon>Psyllinae</taxon>
        <taxon>Cacopsylla</taxon>
    </lineage>
</organism>
<proteinExistence type="predicted"/>
<dbReference type="EMBL" id="HBUF01589531">
    <property type="protein sequence ID" value="CAG6772880.1"/>
    <property type="molecule type" value="Transcribed_RNA"/>
</dbReference>
<dbReference type="EMBL" id="HBUF01115599">
    <property type="protein sequence ID" value="CAG6641100.1"/>
    <property type="molecule type" value="Transcribed_RNA"/>
</dbReference>
<sequence length="113" mass="12800">MMNLEISKVTMPAYIIFLNVTLVLLNKTPTKSGLNIANCLKVGLHTCFLADLSSDISLKFLYFLTFNRQRPYTEFKPNLNKFCSNLDLASARLRVLNSINSAIHLLCLKDMTL</sequence>
<reference evidence="1" key="1">
    <citation type="submission" date="2021-05" db="EMBL/GenBank/DDBJ databases">
        <authorList>
            <person name="Alioto T."/>
            <person name="Alioto T."/>
            <person name="Gomez Garrido J."/>
        </authorList>
    </citation>
    <scope>NUCLEOTIDE SEQUENCE</scope>
</reference>
<protein>
    <submittedName>
        <fullName evidence="1">Uncharacterized protein</fullName>
    </submittedName>
</protein>
<dbReference type="EMBL" id="HBUF01589530">
    <property type="protein sequence ID" value="CAG6772879.1"/>
    <property type="molecule type" value="Transcribed_RNA"/>
</dbReference>
<dbReference type="EMBL" id="HBUF01261738">
    <property type="protein sequence ID" value="CAG6683101.1"/>
    <property type="molecule type" value="Transcribed_RNA"/>
</dbReference>
<accession>A0A8D8R176</accession>
<dbReference type="EMBL" id="HBUF01115600">
    <property type="protein sequence ID" value="CAG6641101.1"/>
    <property type="molecule type" value="Transcribed_RNA"/>
</dbReference>
<dbReference type="EMBL" id="HBUF01428852">
    <property type="protein sequence ID" value="CAG6741703.1"/>
    <property type="molecule type" value="Transcribed_RNA"/>
</dbReference>
<evidence type="ECO:0000313" key="1">
    <source>
        <dbReference type="EMBL" id="CAG6641100.1"/>
    </source>
</evidence>
<name>A0A8D8R176_9HEMI</name>